<evidence type="ECO:0000313" key="1">
    <source>
        <dbReference type="EMBL" id="QOX64574.1"/>
    </source>
</evidence>
<dbReference type="Proteomes" id="UP000594014">
    <property type="component" value="Chromosome"/>
</dbReference>
<name>A0ACD1AE52_9FIRM</name>
<gene>
    <name evidence="1" type="ORF">FRZ06_15105</name>
</gene>
<keyword evidence="2" id="KW-1185">Reference proteome</keyword>
<accession>A0ACD1AE52</accession>
<reference evidence="1" key="1">
    <citation type="submission" date="2019-08" db="EMBL/GenBank/DDBJ databases">
        <title>Genome sequence of Clostridiales bacterium MT110.</title>
        <authorList>
            <person name="Cao J."/>
        </authorList>
    </citation>
    <scope>NUCLEOTIDE SEQUENCE</scope>
    <source>
        <strain evidence="1">MT110</strain>
    </source>
</reference>
<organism evidence="1 2">
    <name type="scientific">Anoxybacterium hadale</name>
    <dbReference type="NCBI Taxonomy" id="3408580"/>
    <lineage>
        <taxon>Bacteria</taxon>
        <taxon>Bacillati</taxon>
        <taxon>Bacillota</taxon>
        <taxon>Clostridia</taxon>
        <taxon>Peptostreptococcales</taxon>
        <taxon>Anaerovoracaceae</taxon>
        <taxon>Anoxybacterium</taxon>
    </lineage>
</organism>
<dbReference type="EMBL" id="CP042469">
    <property type="protein sequence ID" value="QOX64574.1"/>
    <property type="molecule type" value="Genomic_DNA"/>
</dbReference>
<evidence type="ECO:0000313" key="2">
    <source>
        <dbReference type="Proteomes" id="UP000594014"/>
    </source>
</evidence>
<protein>
    <submittedName>
        <fullName evidence="1">ABC transporter permease</fullName>
    </submittedName>
</protein>
<sequence>MKRQFFQIFKALYLYKKRHPKRVMTFLVFIVVPLVTGLILGYEMSSDVATAIPTVVVNHDQSEFSRNLVAYVDESNYFNVVEEADNDARVEEALYNRQAYVGLIIPENFYSDMREGKAPKILTVYDGSSLAVISSSKSAMSEILLTLKAGYMIKNYEGKLDIAPAEVRNHAIPIDATYRLLYNPTRNFRNFILPGMLAALIQVGIACMGAERASENRGKGLAFTEHLKMILKWGSLGAVSISLTLIEQYLLFDMPYKGTLLGGIVLTVLFSCVIFALGYLVGSILSDRMFASQVAAVLVLPASILGGYTWPALAMPTFFQWLAKIIPFYYYGNRIRDLCLKDLAFRHLIPDIRIMLIFIAVELVLLYFIKKKEVLA</sequence>
<proteinExistence type="predicted"/>